<proteinExistence type="predicted"/>
<evidence type="ECO:0000313" key="2">
    <source>
        <dbReference type="EMBL" id="AIE85022.1"/>
    </source>
</evidence>
<organism evidence="2 3">
    <name type="scientific">Fimbriimonas ginsengisoli Gsoil 348</name>
    <dbReference type="NCBI Taxonomy" id="661478"/>
    <lineage>
        <taxon>Bacteria</taxon>
        <taxon>Bacillati</taxon>
        <taxon>Armatimonadota</taxon>
        <taxon>Fimbriimonadia</taxon>
        <taxon>Fimbriimonadales</taxon>
        <taxon>Fimbriimonadaceae</taxon>
        <taxon>Fimbriimonas</taxon>
    </lineage>
</organism>
<dbReference type="KEGG" id="fgi:OP10G_1654"/>
<dbReference type="STRING" id="661478.OP10G_1654"/>
<dbReference type="HOGENOM" id="CLU_1413301_0_0_0"/>
<evidence type="ECO:0000313" key="3">
    <source>
        <dbReference type="Proteomes" id="UP000027982"/>
    </source>
</evidence>
<dbReference type="eggNOG" id="COG1793">
    <property type="taxonomic scope" value="Bacteria"/>
</dbReference>
<name>A0A068NNP5_FIMGI</name>
<dbReference type="AlphaFoldDB" id="A0A068NNP5"/>
<feature type="domain" description="DNA ligase D 3'-phosphoesterase" evidence="1">
    <location>
        <begin position="44"/>
        <end position="155"/>
    </location>
</feature>
<dbReference type="RefSeq" id="WP_144241053.1">
    <property type="nucleotide sequence ID" value="NZ_CP007139.1"/>
</dbReference>
<dbReference type="Proteomes" id="UP000027982">
    <property type="component" value="Chromosome"/>
</dbReference>
<dbReference type="OrthoDB" id="9802472at2"/>
<keyword evidence="3" id="KW-1185">Reference proteome</keyword>
<evidence type="ECO:0000259" key="1">
    <source>
        <dbReference type="Pfam" id="PF13298"/>
    </source>
</evidence>
<dbReference type="Pfam" id="PF13298">
    <property type="entry name" value="LigD_N"/>
    <property type="match status" value="1"/>
</dbReference>
<reference evidence="2 3" key="1">
    <citation type="journal article" date="2014" name="PLoS ONE">
        <title>The first complete genome sequence of the class fimbriimonadia in the phylum armatimonadetes.</title>
        <authorList>
            <person name="Hu Z.Y."/>
            <person name="Wang Y.Z."/>
            <person name="Im W.T."/>
            <person name="Wang S.Y."/>
            <person name="Zhao G.P."/>
            <person name="Zheng H.J."/>
            <person name="Quan Z.X."/>
        </authorList>
    </citation>
    <scope>NUCLEOTIDE SEQUENCE [LARGE SCALE GENOMIC DNA]</scope>
    <source>
        <strain evidence="2">Gsoil 348</strain>
    </source>
</reference>
<gene>
    <name evidence="2" type="ORF">OP10G_1654</name>
</gene>
<dbReference type="EMBL" id="CP007139">
    <property type="protein sequence ID" value="AIE85022.1"/>
    <property type="molecule type" value="Genomic_DNA"/>
</dbReference>
<accession>A0A068NNP5</accession>
<sequence length="192" mass="21853">MKFEPFIASALFSQPRGRIRFNVPVQLSLLPECQLPMSFALRLHHATTRHFDLRLRVLQTLFSLVLLGDPSLDPAKPVRAKLMGDHDPRYIDSERKIPEGQPGAGPTMPVDLGGFAPILRTYSTYELETLDQISRGDFQFTLTGRHLKGGWQLQRGQGDYWDFQKMDDEHASTSRVLVLDRSFKTGKTLEEI</sequence>
<dbReference type="InterPro" id="IPR014144">
    <property type="entry name" value="LigD_PE_domain"/>
</dbReference>
<protein>
    <recommendedName>
        <fullName evidence="1">DNA ligase D 3'-phosphoesterase domain-containing protein</fullName>
    </recommendedName>
</protein>